<sequence>MSLRDAIELMRQRAGMVPPVPPPEIVGEPLEAAPFKEVPPVPPVPPEKPKSETDSGSAAASMERAENPQRRDIDFRVLGEPGEPSPEPDEPPEPPADTDLAALIRETAKAHGADPLTVWYWLAPEDIEALRSGDPVEIRAFRAAVGSAAINGRLTPDGGHDLPFPGGDPTPEPAAYAPFDSAAMAAIRAGKAVKVWCGLLDEAVWWVRDDAAAKKLKRKPWYDGAPVYTLGELLMLTKANDGHIRAVHKIKREFDGTVIATEGSL</sequence>
<keyword evidence="3" id="KW-1185">Reference proteome</keyword>
<gene>
    <name evidence="2" type="ORF">MECH1_V1_3150</name>
</gene>
<evidence type="ECO:0000313" key="2">
    <source>
        <dbReference type="EMBL" id="CAL1241926.1"/>
    </source>
</evidence>
<protein>
    <submittedName>
        <fullName evidence="2">Uncharacterized protein</fullName>
    </submittedName>
</protein>
<organism evidence="2 3">
    <name type="scientific">Candidatus Methylocalor cossyra</name>
    <dbReference type="NCBI Taxonomy" id="3108543"/>
    <lineage>
        <taxon>Bacteria</taxon>
        <taxon>Pseudomonadati</taxon>
        <taxon>Pseudomonadota</taxon>
        <taxon>Gammaproteobacteria</taxon>
        <taxon>Methylococcales</taxon>
        <taxon>Methylococcaceae</taxon>
        <taxon>Candidatus Methylocalor</taxon>
    </lineage>
</organism>
<feature type="compositionally biased region" description="Basic and acidic residues" evidence="1">
    <location>
        <begin position="1"/>
        <end position="11"/>
    </location>
</feature>
<dbReference type="Proteomes" id="UP001497493">
    <property type="component" value="Chromosome"/>
</dbReference>
<feature type="region of interest" description="Disordered" evidence="1">
    <location>
        <begin position="1"/>
        <end position="97"/>
    </location>
</feature>
<name>A0ABP1CCM3_9GAMM</name>
<feature type="compositionally biased region" description="Basic and acidic residues" evidence="1">
    <location>
        <begin position="63"/>
        <end position="77"/>
    </location>
</feature>
<accession>A0ABP1CCM3</accession>
<feature type="compositionally biased region" description="Pro residues" evidence="1">
    <location>
        <begin position="37"/>
        <end position="46"/>
    </location>
</feature>
<dbReference type="EMBL" id="OZ026884">
    <property type="protein sequence ID" value="CAL1241926.1"/>
    <property type="molecule type" value="Genomic_DNA"/>
</dbReference>
<evidence type="ECO:0000313" key="3">
    <source>
        <dbReference type="Proteomes" id="UP001497493"/>
    </source>
</evidence>
<proteinExistence type="predicted"/>
<feature type="compositionally biased region" description="Low complexity" evidence="1">
    <location>
        <begin position="25"/>
        <end position="36"/>
    </location>
</feature>
<evidence type="ECO:0000256" key="1">
    <source>
        <dbReference type="SAM" id="MobiDB-lite"/>
    </source>
</evidence>
<reference evidence="2 3" key="1">
    <citation type="submission" date="2024-04" db="EMBL/GenBank/DDBJ databases">
        <authorList>
            <person name="Cremers G."/>
        </authorList>
    </citation>
    <scope>NUCLEOTIDE SEQUENCE [LARGE SCALE GENOMIC DNA]</scope>
    <source>
        <strain evidence="2">MeCH1-AG</strain>
    </source>
</reference>